<evidence type="ECO:0000313" key="1">
    <source>
        <dbReference type="EMBL" id="TGO43348.1"/>
    </source>
</evidence>
<dbReference type="Proteomes" id="UP000297814">
    <property type="component" value="Unassembled WGS sequence"/>
</dbReference>
<sequence>MGKLHPTDDNLKVVSRTVKKNLSGRIVESLSKSHTVVRSPWRHGASVFHLISMSRLESIGGLKQGITDYQGFKGLDESIVKWGKWAGLNH</sequence>
<gene>
    <name evidence="1" type="ORF">BHYA_0002g01530</name>
</gene>
<protein>
    <submittedName>
        <fullName evidence="1">Uncharacterized protein</fullName>
    </submittedName>
</protein>
<proteinExistence type="predicted"/>
<keyword evidence="2" id="KW-1185">Reference proteome</keyword>
<reference evidence="1 2" key="1">
    <citation type="submission" date="2017-12" db="EMBL/GenBank/DDBJ databases">
        <title>Comparative genomics of Botrytis spp.</title>
        <authorList>
            <person name="Valero-Jimenez C.A."/>
            <person name="Tapia P."/>
            <person name="Veloso J."/>
            <person name="Silva-Moreno E."/>
            <person name="Staats M."/>
            <person name="Valdes J.H."/>
            <person name="Van Kan J.A.L."/>
        </authorList>
    </citation>
    <scope>NUCLEOTIDE SEQUENCE [LARGE SCALE GENOMIC DNA]</scope>
    <source>
        <strain evidence="1 2">Bh0001</strain>
    </source>
</reference>
<dbReference type="EMBL" id="PQXK01000002">
    <property type="protein sequence ID" value="TGO43348.1"/>
    <property type="molecule type" value="Genomic_DNA"/>
</dbReference>
<dbReference type="AlphaFoldDB" id="A0A4Z1H342"/>
<comment type="caution">
    <text evidence="1">The sequence shown here is derived from an EMBL/GenBank/DDBJ whole genome shotgun (WGS) entry which is preliminary data.</text>
</comment>
<name>A0A4Z1H342_9HELO</name>
<organism evidence="1 2">
    <name type="scientific">Botrytis hyacinthi</name>
    <dbReference type="NCBI Taxonomy" id="278943"/>
    <lineage>
        <taxon>Eukaryota</taxon>
        <taxon>Fungi</taxon>
        <taxon>Dikarya</taxon>
        <taxon>Ascomycota</taxon>
        <taxon>Pezizomycotina</taxon>
        <taxon>Leotiomycetes</taxon>
        <taxon>Helotiales</taxon>
        <taxon>Sclerotiniaceae</taxon>
        <taxon>Botrytis</taxon>
    </lineage>
</organism>
<accession>A0A4Z1H342</accession>
<evidence type="ECO:0000313" key="2">
    <source>
        <dbReference type="Proteomes" id="UP000297814"/>
    </source>
</evidence>